<feature type="compositionally biased region" description="Basic and acidic residues" evidence="1">
    <location>
        <begin position="155"/>
        <end position="168"/>
    </location>
</feature>
<keyword evidence="2" id="KW-0472">Membrane</keyword>
<keyword evidence="2" id="KW-0812">Transmembrane</keyword>
<reference evidence="3 4" key="1">
    <citation type="submission" date="2019-08" db="EMBL/GenBank/DDBJ databases">
        <title>Whole genome of Aphis craccivora.</title>
        <authorList>
            <person name="Voronova N.V."/>
            <person name="Shulinski R.S."/>
            <person name="Bandarenka Y.V."/>
            <person name="Zhorov D.G."/>
            <person name="Warner D."/>
        </authorList>
    </citation>
    <scope>NUCLEOTIDE SEQUENCE [LARGE SCALE GENOMIC DNA]</scope>
    <source>
        <strain evidence="3">180601</strain>
        <tissue evidence="3">Whole Body</tissue>
    </source>
</reference>
<dbReference type="Proteomes" id="UP000478052">
    <property type="component" value="Unassembled WGS sequence"/>
</dbReference>
<keyword evidence="4" id="KW-1185">Reference proteome</keyword>
<comment type="caution">
    <text evidence="3">The sequence shown here is derived from an EMBL/GenBank/DDBJ whole genome shotgun (WGS) entry which is preliminary data.</text>
</comment>
<feature type="compositionally biased region" description="Basic and acidic residues" evidence="1">
    <location>
        <begin position="189"/>
        <end position="210"/>
    </location>
</feature>
<feature type="compositionally biased region" description="Acidic residues" evidence="1">
    <location>
        <begin position="142"/>
        <end position="154"/>
    </location>
</feature>
<dbReference type="OrthoDB" id="6626443at2759"/>
<sequence length="268" mass="30610">MNTINMSLYLSFFFILSFNVIIFNLPSSCGYNTGYHVSTISQELTLGERLTYILFGTLPSRIRYSYSKRCYVVRGQPGLYKNDLRRKRRKNRKGYKTIPRWKYYLSKLSPADFFETSKDMLSMFGFGGKDYDDFDSFDSDVDLENPDYDSESDKDDGPKDGEKNKKESGMFPTDFISKLPNYLMGGSNDENKDNKNDDNSDKKDDKKDDDSTGLTQMAKDALGSDTAKEVAKDVIKTGLKYLVPGGPVIVDAIDKYEDTQKKKEEVED</sequence>
<feature type="transmembrane region" description="Helical" evidence="2">
    <location>
        <begin position="6"/>
        <end position="25"/>
    </location>
</feature>
<dbReference type="EMBL" id="VUJU01000191">
    <property type="protein sequence ID" value="KAF0772324.1"/>
    <property type="molecule type" value="Genomic_DNA"/>
</dbReference>
<evidence type="ECO:0000256" key="1">
    <source>
        <dbReference type="SAM" id="MobiDB-lite"/>
    </source>
</evidence>
<gene>
    <name evidence="3" type="ORF">FWK35_00009008</name>
</gene>
<name>A0A6G0ZLP0_APHCR</name>
<evidence type="ECO:0000256" key="2">
    <source>
        <dbReference type="SAM" id="Phobius"/>
    </source>
</evidence>
<dbReference type="AlphaFoldDB" id="A0A6G0ZLP0"/>
<proteinExistence type="predicted"/>
<evidence type="ECO:0000313" key="3">
    <source>
        <dbReference type="EMBL" id="KAF0772324.1"/>
    </source>
</evidence>
<evidence type="ECO:0000313" key="4">
    <source>
        <dbReference type="Proteomes" id="UP000478052"/>
    </source>
</evidence>
<organism evidence="3 4">
    <name type="scientific">Aphis craccivora</name>
    <name type="common">Cowpea aphid</name>
    <dbReference type="NCBI Taxonomy" id="307492"/>
    <lineage>
        <taxon>Eukaryota</taxon>
        <taxon>Metazoa</taxon>
        <taxon>Ecdysozoa</taxon>
        <taxon>Arthropoda</taxon>
        <taxon>Hexapoda</taxon>
        <taxon>Insecta</taxon>
        <taxon>Pterygota</taxon>
        <taxon>Neoptera</taxon>
        <taxon>Paraneoptera</taxon>
        <taxon>Hemiptera</taxon>
        <taxon>Sternorrhyncha</taxon>
        <taxon>Aphidomorpha</taxon>
        <taxon>Aphidoidea</taxon>
        <taxon>Aphididae</taxon>
        <taxon>Aphidini</taxon>
        <taxon>Aphis</taxon>
        <taxon>Aphis</taxon>
    </lineage>
</organism>
<keyword evidence="2" id="KW-1133">Transmembrane helix</keyword>
<accession>A0A6G0ZLP0</accession>
<protein>
    <submittedName>
        <fullName evidence="3">Protein PIF-like</fullName>
    </submittedName>
</protein>
<feature type="non-terminal residue" evidence="3">
    <location>
        <position position="268"/>
    </location>
</feature>
<feature type="region of interest" description="Disordered" evidence="1">
    <location>
        <begin position="142"/>
        <end position="228"/>
    </location>
</feature>